<evidence type="ECO:0000313" key="2">
    <source>
        <dbReference type="Proteomes" id="UP001145114"/>
    </source>
</evidence>
<evidence type="ECO:0000313" key="1">
    <source>
        <dbReference type="EMBL" id="KAJ1679406.1"/>
    </source>
</evidence>
<dbReference type="Proteomes" id="UP001145114">
    <property type="component" value="Unassembled WGS sequence"/>
</dbReference>
<sequence length="194" mass="22181">MPLLRKHVLPSQCGLPLQLLPDLHCGYRQDHAVSSCSRSHIIATRPHVQLSPFHYHLFEYSMPTITKAVVFDLGGVVVKSPFIAISEYETKLGLPTNYINVALTRRGDCGVFQRFERGELTYREFIRVARQELNDVVDINSAYTTYWTHRYNKCGPVPLLPQQICIDPVELFGHMLDVASVPNNIVIEYVRELK</sequence>
<accession>A0ACC1HVP5</accession>
<proteinExistence type="predicted"/>
<gene>
    <name evidence="1" type="ORF">EV182_002119</name>
</gene>
<organism evidence="1 2">
    <name type="scientific">Spiromyces aspiralis</name>
    <dbReference type="NCBI Taxonomy" id="68401"/>
    <lineage>
        <taxon>Eukaryota</taxon>
        <taxon>Fungi</taxon>
        <taxon>Fungi incertae sedis</taxon>
        <taxon>Zoopagomycota</taxon>
        <taxon>Kickxellomycotina</taxon>
        <taxon>Kickxellomycetes</taxon>
        <taxon>Kickxellales</taxon>
        <taxon>Kickxellaceae</taxon>
        <taxon>Spiromyces</taxon>
    </lineage>
</organism>
<reference evidence="1" key="1">
    <citation type="submission" date="2022-06" db="EMBL/GenBank/DDBJ databases">
        <title>Phylogenomic reconstructions and comparative analyses of Kickxellomycotina fungi.</title>
        <authorList>
            <person name="Reynolds N.K."/>
            <person name="Stajich J.E."/>
            <person name="Barry K."/>
            <person name="Grigoriev I.V."/>
            <person name="Crous P."/>
            <person name="Smith M.E."/>
        </authorList>
    </citation>
    <scope>NUCLEOTIDE SEQUENCE</scope>
    <source>
        <strain evidence="1">RSA 2271</strain>
    </source>
</reference>
<name>A0ACC1HVP5_9FUNG</name>
<protein>
    <submittedName>
        <fullName evidence="1">Uncharacterized protein</fullName>
    </submittedName>
</protein>
<feature type="non-terminal residue" evidence="1">
    <location>
        <position position="194"/>
    </location>
</feature>
<keyword evidence="2" id="KW-1185">Reference proteome</keyword>
<comment type="caution">
    <text evidence="1">The sequence shown here is derived from an EMBL/GenBank/DDBJ whole genome shotgun (WGS) entry which is preliminary data.</text>
</comment>
<dbReference type="EMBL" id="JAMZIH010000403">
    <property type="protein sequence ID" value="KAJ1679406.1"/>
    <property type="molecule type" value="Genomic_DNA"/>
</dbReference>